<dbReference type="Gene3D" id="3.30.160.60">
    <property type="entry name" value="Classic Zinc Finger"/>
    <property type="match status" value="1"/>
</dbReference>
<dbReference type="Proteomes" id="UP000507470">
    <property type="component" value="Unassembled WGS sequence"/>
</dbReference>
<evidence type="ECO:0000256" key="1">
    <source>
        <dbReference type="PROSITE-ProRule" id="PRU00042"/>
    </source>
</evidence>
<reference evidence="4 5" key="1">
    <citation type="submission" date="2020-06" db="EMBL/GenBank/DDBJ databases">
        <authorList>
            <person name="Li R."/>
            <person name="Bekaert M."/>
        </authorList>
    </citation>
    <scope>NUCLEOTIDE SEQUENCE [LARGE SCALE GENOMIC DNA]</scope>
    <source>
        <strain evidence="5">wild</strain>
    </source>
</reference>
<feature type="compositionally biased region" description="Basic and acidic residues" evidence="2">
    <location>
        <begin position="155"/>
        <end position="169"/>
    </location>
</feature>
<accession>A0A6J8DJR8</accession>
<evidence type="ECO:0000313" key="4">
    <source>
        <dbReference type="EMBL" id="CAC5408326.1"/>
    </source>
</evidence>
<feature type="compositionally biased region" description="Basic and acidic residues" evidence="2">
    <location>
        <begin position="198"/>
        <end position="211"/>
    </location>
</feature>
<dbReference type="OrthoDB" id="9439254at2759"/>
<feature type="region of interest" description="Disordered" evidence="2">
    <location>
        <begin position="119"/>
        <end position="169"/>
    </location>
</feature>
<keyword evidence="1" id="KW-0862">Zinc</keyword>
<keyword evidence="1" id="KW-0479">Metal-binding</keyword>
<keyword evidence="5" id="KW-1185">Reference proteome</keyword>
<dbReference type="SUPFAM" id="SSF57667">
    <property type="entry name" value="beta-beta-alpha zinc fingers"/>
    <property type="match status" value="1"/>
</dbReference>
<feature type="compositionally biased region" description="Basic residues" evidence="2">
    <location>
        <begin position="215"/>
        <end position="228"/>
    </location>
</feature>
<dbReference type="AlphaFoldDB" id="A0A6J8DJR8"/>
<proteinExistence type="predicted"/>
<feature type="domain" description="C2H2-type" evidence="3">
    <location>
        <begin position="78"/>
        <end position="105"/>
    </location>
</feature>
<evidence type="ECO:0000256" key="2">
    <source>
        <dbReference type="SAM" id="MobiDB-lite"/>
    </source>
</evidence>
<evidence type="ECO:0000259" key="3">
    <source>
        <dbReference type="PROSITE" id="PS50157"/>
    </source>
</evidence>
<dbReference type="InterPro" id="IPR013087">
    <property type="entry name" value="Znf_C2H2_type"/>
</dbReference>
<dbReference type="GO" id="GO:0008270">
    <property type="term" value="F:zinc ion binding"/>
    <property type="evidence" value="ECO:0007669"/>
    <property type="project" value="UniProtKB-KW"/>
</dbReference>
<dbReference type="PROSITE" id="PS50157">
    <property type="entry name" value="ZINC_FINGER_C2H2_2"/>
    <property type="match status" value="1"/>
</dbReference>
<feature type="region of interest" description="Disordered" evidence="2">
    <location>
        <begin position="192"/>
        <end position="237"/>
    </location>
</feature>
<sequence length="390" mass="43534">MEENLSAGGVHVPVTQNSLVLEKKSLGSDSENRESILEKNTDNITELKKDIVDIFKSKKTNLIKQQKKSVNGKTVEIFQCGICHKTFNVKKYLKCHLLTHTGIKKFKCEICSENADKSTFPSENTASKHTKMGEYTSKDGKIKKNKKSITTAHSIKNDVRNSATAEKEVTDPSVITNHIQETINSVIKSSLQASNLKKGGERSGNRKKESLKINLKAKRKEKSTKIRQRKDNPDSCTSRNEILTVSQEIENLEREPQIADDVQLQVMKGQETTESTELTKTQDQGSYQTVGASVDWENSPQDFKIEVNDDFVNGTDNPNYESFLSVSDNASGGNNSCEKMLKSYSDSSADIGGKDVSLPCVKTEPIENLDYLQSETFSVEINPFYNNEIV</sequence>
<keyword evidence="1" id="KW-0863">Zinc-finger</keyword>
<gene>
    <name evidence="4" type="ORF">MCOR_41730</name>
</gene>
<name>A0A6J8DJR8_MYTCO</name>
<dbReference type="InterPro" id="IPR036236">
    <property type="entry name" value="Znf_C2H2_sf"/>
</dbReference>
<organism evidence="4 5">
    <name type="scientific">Mytilus coruscus</name>
    <name type="common">Sea mussel</name>
    <dbReference type="NCBI Taxonomy" id="42192"/>
    <lineage>
        <taxon>Eukaryota</taxon>
        <taxon>Metazoa</taxon>
        <taxon>Spiralia</taxon>
        <taxon>Lophotrochozoa</taxon>
        <taxon>Mollusca</taxon>
        <taxon>Bivalvia</taxon>
        <taxon>Autobranchia</taxon>
        <taxon>Pteriomorphia</taxon>
        <taxon>Mytilida</taxon>
        <taxon>Mytiloidea</taxon>
        <taxon>Mytilidae</taxon>
        <taxon>Mytilinae</taxon>
        <taxon>Mytilus</taxon>
    </lineage>
</organism>
<dbReference type="PROSITE" id="PS00028">
    <property type="entry name" value="ZINC_FINGER_C2H2_1"/>
    <property type="match status" value="1"/>
</dbReference>
<dbReference type="EMBL" id="CACVKT020007531">
    <property type="protein sequence ID" value="CAC5408326.1"/>
    <property type="molecule type" value="Genomic_DNA"/>
</dbReference>
<evidence type="ECO:0000313" key="5">
    <source>
        <dbReference type="Proteomes" id="UP000507470"/>
    </source>
</evidence>
<protein>
    <recommendedName>
        <fullName evidence="3">C2H2-type domain-containing protein</fullName>
    </recommendedName>
</protein>